<evidence type="ECO:0000259" key="1">
    <source>
        <dbReference type="SMART" id="SM00829"/>
    </source>
</evidence>
<dbReference type="GO" id="GO:0016491">
    <property type="term" value="F:oxidoreductase activity"/>
    <property type="evidence" value="ECO:0007669"/>
    <property type="project" value="InterPro"/>
</dbReference>
<dbReference type="SUPFAM" id="SSF50129">
    <property type="entry name" value="GroES-like"/>
    <property type="match status" value="1"/>
</dbReference>
<organism evidence="2 3">
    <name type="scientific">Paremcibacter congregatus</name>
    <dbReference type="NCBI Taxonomy" id="2043170"/>
    <lineage>
        <taxon>Bacteria</taxon>
        <taxon>Pseudomonadati</taxon>
        <taxon>Pseudomonadota</taxon>
        <taxon>Alphaproteobacteria</taxon>
        <taxon>Emcibacterales</taxon>
        <taxon>Emcibacteraceae</taxon>
        <taxon>Paremcibacter</taxon>
    </lineage>
</organism>
<gene>
    <name evidence="2" type="ORF">CRD36_00605</name>
</gene>
<dbReference type="Pfam" id="PF08240">
    <property type="entry name" value="ADH_N"/>
    <property type="match status" value="1"/>
</dbReference>
<dbReference type="InterPro" id="IPR013154">
    <property type="entry name" value="ADH-like_N"/>
</dbReference>
<reference evidence="2 3" key="1">
    <citation type="submission" date="2017-10" db="EMBL/GenBank/DDBJ databases">
        <title>Frigbacter circumglobatus gen. nov. sp. nov., isolated from sediment cultured in situ.</title>
        <authorList>
            <person name="Zhao Z."/>
        </authorList>
    </citation>
    <scope>NUCLEOTIDE SEQUENCE [LARGE SCALE GENOMIC DNA]</scope>
    <source>
        <strain evidence="2 3">ZYL</strain>
    </source>
</reference>
<evidence type="ECO:0000313" key="3">
    <source>
        <dbReference type="Proteomes" id="UP000229730"/>
    </source>
</evidence>
<keyword evidence="3" id="KW-1185">Reference proteome</keyword>
<dbReference type="InterPro" id="IPR020843">
    <property type="entry name" value="ER"/>
</dbReference>
<dbReference type="Gene3D" id="3.90.180.10">
    <property type="entry name" value="Medium-chain alcohol dehydrogenases, catalytic domain"/>
    <property type="match status" value="1"/>
</dbReference>
<dbReference type="SUPFAM" id="SSF51735">
    <property type="entry name" value="NAD(P)-binding Rossmann-fold domains"/>
    <property type="match status" value="1"/>
</dbReference>
<dbReference type="AlphaFoldDB" id="A0A2G4YVY0"/>
<dbReference type="EMBL" id="PDEM01000007">
    <property type="protein sequence ID" value="PHZ86423.1"/>
    <property type="molecule type" value="Genomic_DNA"/>
</dbReference>
<feature type="domain" description="Enoyl reductase (ER)" evidence="1">
    <location>
        <begin position="10"/>
        <end position="318"/>
    </location>
</feature>
<dbReference type="OrthoDB" id="9792321at2"/>
<dbReference type="InterPro" id="IPR011032">
    <property type="entry name" value="GroES-like_sf"/>
</dbReference>
<proteinExistence type="predicted"/>
<dbReference type="InterPro" id="IPR036291">
    <property type="entry name" value="NAD(P)-bd_dom_sf"/>
</dbReference>
<dbReference type="Proteomes" id="UP000229730">
    <property type="component" value="Unassembled WGS sequence"/>
</dbReference>
<evidence type="ECO:0000313" key="2">
    <source>
        <dbReference type="EMBL" id="PHZ86423.1"/>
    </source>
</evidence>
<dbReference type="CDD" id="cd08267">
    <property type="entry name" value="MDR1"/>
    <property type="match status" value="1"/>
</dbReference>
<name>A0A2G4YVY0_9PROT</name>
<accession>A0A2G4YVY0</accession>
<dbReference type="Pfam" id="PF13602">
    <property type="entry name" value="ADH_zinc_N_2"/>
    <property type="match status" value="1"/>
</dbReference>
<dbReference type="SMART" id="SM00829">
    <property type="entry name" value="PKS_ER"/>
    <property type="match status" value="1"/>
</dbReference>
<dbReference type="PANTHER" id="PTHR44013">
    <property type="entry name" value="ZINC-TYPE ALCOHOL DEHYDROGENASE-LIKE PROTEIN C16A3.02C"/>
    <property type="match status" value="1"/>
</dbReference>
<dbReference type="InParanoid" id="A0A2G4YVY0"/>
<dbReference type="PANTHER" id="PTHR44013:SF1">
    <property type="entry name" value="ZINC-TYPE ALCOHOL DEHYDROGENASE-LIKE PROTEIN C16A3.02C"/>
    <property type="match status" value="1"/>
</dbReference>
<dbReference type="Gene3D" id="3.40.50.720">
    <property type="entry name" value="NAD(P)-binding Rossmann-like Domain"/>
    <property type="match status" value="1"/>
</dbReference>
<protein>
    <submittedName>
        <fullName evidence="2">Alcohol dehydrogenase</fullName>
    </submittedName>
</protein>
<comment type="caution">
    <text evidence="2">The sequence shown here is derived from an EMBL/GenBank/DDBJ whole genome shotgun (WGS) entry which is preliminary data.</text>
</comment>
<dbReference type="RefSeq" id="WP_099470800.1">
    <property type="nucleotide sequence ID" value="NZ_CP041025.1"/>
</dbReference>
<sequence length="333" mass="35745">MKAFTYHKYGSPEELTLVEVPQPRPKADELLIRIQATSLNASDWEILTGNPFYARIFGLFTPGHPILGSDIAGVVEAVGDTVTGFKVGDRVFGDSFGHFGGFAEYVCMRRTEVTPIPAGLSFAEASALPQAGVAALQALGNAGKLRAGQHVMINGGGGSVGCFAIQIAKRLGAEVTGVDHGGKLAVMRRIGADHVIDYETQDFVVGGPKFDLIVDVMAHRSILSYWRVLRPGGVYLMLGGTMGCLLQSLLLGPLISLLSSKKMGLTGHRQNQQDMAELARQSVAGELHPVIDRCYPFDQIPQALLRLGTAKAMGKVVIMQEKDHASCEWPDDS</sequence>
<dbReference type="InterPro" id="IPR052733">
    <property type="entry name" value="Chloroplast_QOR"/>
</dbReference>